<reference evidence="4" key="2">
    <citation type="submission" date="2016-01" db="EMBL/GenBank/DDBJ databases">
        <authorList>
            <person name="Hong K.W."/>
        </authorList>
    </citation>
    <scope>NUCLEOTIDE SEQUENCE</scope>
    <source>
        <strain evidence="4">M40</strain>
    </source>
</reference>
<dbReference type="AlphaFoldDB" id="A0A165DEZ2"/>
<gene>
    <name evidence="4" type="ORF">AVW13_15785</name>
    <name evidence="5" type="ORF">B8X04_07450</name>
    <name evidence="6" type="ORF">NCTC12391_01106</name>
</gene>
<reference evidence="7" key="1">
    <citation type="submission" date="2016-01" db="EMBL/GenBank/DDBJ databases">
        <title>Draft genome of Chromobacterium sp. F49.</title>
        <authorList>
            <person name="Hong K.W."/>
        </authorList>
    </citation>
    <scope>NUCLEOTIDE SEQUENCE [LARGE SCALE GENOMIC DNA]</scope>
    <source>
        <strain evidence="7">M40</strain>
    </source>
</reference>
<dbReference type="InterPro" id="IPR041657">
    <property type="entry name" value="HTH_17"/>
</dbReference>
<reference evidence="5 8" key="3">
    <citation type="submission" date="2017-04" db="EMBL/GenBank/DDBJ databases">
        <title>Kefir bacterial isolates.</title>
        <authorList>
            <person name="Kim Y."/>
            <person name="Blasche S."/>
            <person name="Patil K.R."/>
        </authorList>
    </citation>
    <scope>NUCLEOTIDE SEQUENCE [LARGE SCALE GENOMIC DNA]</scope>
    <source>
        <strain evidence="5 8">OG2</strain>
    </source>
</reference>
<dbReference type="PROSITE" id="PS51866">
    <property type="entry name" value="MOP"/>
    <property type="match status" value="1"/>
</dbReference>
<dbReference type="EMBL" id="NCWY01000005">
    <property type="protein sequence ID" value="PAK96075.1"/>
    <property type="molecule type" value="Genomic_DNA"/>
</dbReference>
<feature type="domain" description="Mop" evidence="3">
    <location>
        <begin position="64"/>
        <end position="129"/>
    </location>
</feature>
<evidence type="ECO:0000313" key="5">
    <source>
        <dbReference type="EMBL" id="PAK96075.1"/>
    </source>
</evidence>
<organism evidence="5 8">
    <name type="scientific">Brevibacterium casei</name>
    <dbReference type="NCBI Taxonomy" id="33889"/>
    <lineage>
        <taxon>Bacteria</taxon>
        <taxon>Bacillati</taxon>
        <taxon>Actinomycetota</taxon>
        <taxon>Actinomycetes</taxon>
        <taxon>Micrococcales</taxon>
        <taxon>Brevibacteriaceae</taxon>
        <taxon>Brevibacterium</taxon>
    </lineage>
</organism>
<evidence type="ECO:0000313" key="6">
    <source>
        <dbReference type="EMBL" id="VEW11968.1"/>
    </source>
</evidence>
<dbReference type="Proteomes" id="UP000216867">
    <property type="component" value="Unassembled WGS sequence"/>
</dbReference>
<dbReference type="InterPro" id="IPR008995">
    <property type="entry name" value="Mo/tungstate-bd_C_term_dom"/>
</dbReference>
<dbReference type="GO" id="GO:0015689">
    <property type="term" value="P:molybdate ion transport"/>
    <property type="evidence" value="ECO:0007669"/>
    <property type="project" value="InterPro"/>
</dbReference>
<evidence type="ECO:0000313" key="4">
    <source>
        <dbReference type="EMBL" id="KZE13734.1"/>
    </source>
</evidence>
<name>A0A165DEZ2_9MICO</name>
<protein>
    <submittedName>
        <fullName evidence="5">MerR family transcriptional regulator</fullName>
    </submittedName>
    <submittedName>
        <fullName evidence="6">Molybdopterin-binding protein</fullName>
    </submittedName>
</protein>
<dbReference type="STRING" id="33889.AVW13_15785"/>
<dbReference type="NCBIfam" id="TIGR01764">
    <property type="entry name" value="excise"/>
    <property type="match status" value="1"/>
</dbReference>
<dbReference type="EMBL" id="LQQR01000039">
    <property type="protein sequence ID" value="KZE13734.1"/>
    <property type="molecule type" value="Genomic_DNA"/>
</dbReference>
<dbReference type="GO" id="GO:0003677">
    <property type="term" value="F:DNA binding"/>
    <property type="evidence" value="ECO:0007669"/>
    <property type="project" value="InterPro"/>
</dbReference>
<dbReference type="Proteomes" id="UP000386281">
    <property type="component" value="Unassembled WGS sequence"/>
</dbReference>
<evidence type="ECO:0000313" key="8">
    <source>
        <dbReference type="Proteomes" id="UP000216867"/>
    </source>
</evidence>
<evidence type="ECO:0000256" key="2">
    <source>
        <dbReference type="PROSITE-ProRule" id="PRU01213"/>
    </source>
</evidence>
<dbReference type="SUPFAM" id="SSF50331">
    <property type="entry name" value="MOP-like"/>
    <property type="match status" value="1"/>
</dbReference>
<sequence length="133" mass="14341">MTRLRISDAARFLGVSDDTIRRWISDGRLRQHKDASNRSVVDGAELAALAQESAGALDDPTHVRSSARNRFTGLVTDVVIDGVMAQVSLQCGPFRVVSLMSAEACRQLELEPGSLATAAVKATMVWIDTVGEE</sequence>
<dbReference type="Gene3D" id="1.10.1660.10">
    <property type="match status" value="1"/>
</dbReference>
<dbReference type="Gene3D" id="2.40.50.100">
    <property type="match status" value="1"/>
</dbReference>
<evidence type="ECO:0000259" key="3">
    <source>
        <dbReference type="PROSITE" id="PS51866"/>
    </source>
</evidence>
<dbReference type="Pfam" id="PF03459">
    <property type="entry name" value="TOBE"/>
    <property type="match status" value="1"/>
</dbReference>
<keyword evidence="1 2" id="KW-0500">Molybdenum</keyword>
<dbReference type="RefSeq" id="WP_063250638.1">
    <property type="nucleotide sequence ID" value="NZ_CAACXN010000014.1"/>
</dbReference>
<evidence type="ECO:0000313" key="7">
    <source>
        <dbReference type="Proteomes" id="UP000076612"/>
    </source>
</evidence>
<dbReference type="EMBL" id="CAACXN010000014">
    <property type="protein sequence ID" value="VEW11968.1"/>
    <property type="molecule type" value="Genomic_DNA"/>
</dbReference>
<evidence type="ECO:0000313" key="9">
    <source>
        <dbReference type="Proteomes" id="UP000386281"/>
    </source>
</evidence>
<dbReference type="Proteomes" id="UP000076612">
    <property type="component" value="Unassembled WGS sequence"/>
</dbReference>
<dbReference type="InterPro" id="IPR005116">
    <property type="entry name" value="Transp-assoc_OB_typ1"/>
</dbReference>
<dbReference type="InterPro" id="IPR010093">
    <property type="entry name" value="SinI_DNA-bd"/>
</dbReference>
<accession>A0A165DEZ2</accession>
<proteinExistence type="predicted"/>
<evidence type="ECO:0000256" key="1">
    <source>
        <dbReference type="ARBA" id="ARBA00022505"/>
    </source>
</evidence>
<dbReference type="InterPro" id="IPR004606">
    <property type="entry name" value="Mop_domain"/>
</dbReference>
<dbReference type="Pfam" id="PF12728">
    <property type="entry name" value="HTH_17"/>
    <property type="match status" value="1"/>
</dbReference>
<reference evidence="6 9" key="4">
    <citation type="submission" date="2019-02" db="EMBL/GenBank/DDBJ databases">
        <authorList>
            <consortium name="Pathogen Informatics"/>
        </authorList>
    </citation>
    <scope>NUCLEOTIDE SEQUENCE [LARGE SCALE GENOMIC DNA]</scope>
    <source>
        <strain evidence="6 9">3012STDY7078520</strain>
    </source>
</reference>